<dbReference type="AlphaFoldDB" id="A0A137PFG7"/>
<keyword evidence="3" id="KW-1185">Reference proteome</keyword>
<organism evidence="2 3">
    <name type="scientific">Conidiobolus coronatus (strain ATCC 28846 / CBS 209.66 / NRRL 28638)</name>
    <name type="common">Delacroixia coronata</name>
    <dbReference type="NCBI Taxonomy" id="796925"/>
    <lineage>
        <taxon>Eukaryota</taxon>
        <taxon>Fungi</taxon>
        <taxon>Fungi incertae sedis</taxon>
        <taxon>Zoopagomycota</taxon>
        <taxon>Entomophthoromycotina</taxon>
        <taxon>Entomophthoromycetes</taxon>
        <taxon>Entomophthorales</taxon>
        <taxon>Ancylistaceae</taxon>
        <taxon>Conidiobolus</taxon>
    </lineage>
</organism>
<dbReference type="Proteomes" id="UP000070444">
    <property type="component" value="Unassembled WGS sequence"/>
</dbReference>
<protein>
    <submittedName>
        <fullName evidence="2">Uncharacterized protein</fullName>
    </submittedName>
</protein>
<proteinExistence type="predicted"/>
<keyword evidence="1" id="KW-1133">Transmembrane helix</keyword>
<dbReference type="EMBL" id="KQ964432">
    <property type="protein sequence ID" value="KXN73715.1"/>
    <property type="molecule type" value="Genomic_DNA"/>
</dbReference>
<reference evidence="2 3" key="1">
    <citation type="journal article" date="2015" name="Genome Biol. Evol.">
        <title>Phylogenomic analyses indicate that early fungi evolved digesting cell walls of algal ancestors of land plants.</title>
        <authorList>
            <person name="Chang Y."/>
            <person name="Wang S."/>
            <person name="Sekimoto S."/>
            <person name="Aerts A.L."/>
            <person name="Choi C."/>
            <person name="Clum A."/>
            <person name="LaButti K.M."/>
            <person name="Lindquist E.A."/>
            <person name="Yee Ngan C."/>
            <person name="Ohm R.A."/>
            <person name="Salamov A.A."/>
            <person name="Grigoriev I.V."/>
            <person name="Spatafora J.W."/>
            <person name="Berbee M.L."/>
        </authorList>
    </citation>
    <scope>NUCLEOTIDE SEQUENCE [LARGE SCALE GENOMIC DNA]</scope>
    <source>
        <strain evidence="2 3">NRRL 28638</strain>
    </source>
</reference>
<evidence type="ECO:0000313" key="2">
    <source>
        <dbReference type="EMBL" id="KXN73715.1"/>
    </source>
</evidence>
<feature type="transmembrane region" description="Helical" evidence="1">
    <location>
        <begin position="151"/>
        <end position="170"/>
    </location>
</feature>
<feature type="transmembrane region" description="Helical" evidence="1">
    <location>
        <begin position="90"/>
        <end position="114"/>
    </location>
</feature>
<gene>
    <name evidence="2" type="ORF">CONCODRAFT_3274</name>
</gene>
<evidence type="ECO:0000256" key="1">
    <source>
        <dbReference type="SAM" id="Phobius"/>
    </source>
</evidence>
<feature type="transmembrane region" description="Helical" evidence="1">
    <location>
        <begin position="176"/>
        <end position="201"/>
    </location>
</feature>
<keyword evidence="1" id="KW-0472">Membrane</keyword>
<evidence type="ECO:0000313" key="3">
    <source>
        <dbReference type="Proteomes" id="UP000070444"/>
    </source>
</evidence>
<accession>A0A137PFG7</accession>
<name>A0A137PFG7_CONC2</name>
<keyword evidence="1" id="KW-0812">Transmembrane</keyword>
<sequence length="238" mass="25861">MTVCLVAVIAFTDLLAHVGEFYAASNLTLEVGTAVCTAVNGFRLFARTFYCFANIAICFHLYRSLGIGAMNGVKERRRCTPGVADTSLNVAFSAVQGSLNLLTAVIGVLTIVFCRRNLNKWINAFSSTITNSQDNLDQLIQDRRKIAIRSFLYPMSTCITLPFEAVFLLMNAAGAYGFVVAIPMAITSGLAGVLTAAAFIIDPSTQQSFKSAYYHVKYKNSDKEQEGDYGGDNNDIAL</sequence>